<proteinExistence type="predicted"/>
<dbReference type="Proteomes" id="UP000509303">
    <property type="component" value="Chromosome"/>
</dbReference>
<dbReference type="AlphaFoldDB" id="A0A7H8NGQ4"/>
<dbReference type="Gene3D" id="3.40.50.720">
    <property type="entry name" value="NAD(P)-binding Rossmann-like Domain"/>
    <property type="match status" value="1"/>
</dbReference>
<dbReference type="InterPro" id="IPR036291">
    <property type="entry name" value="NAD(P)-bd_dom_sf"/>
</dbReference>
<dbReference type="EMBL" id="CP054929">
    <property type="protein sequence ID" value="QKW53662.1"/>
    <property type="molecule type" value="Genomic_DNA"/>
</dbReference>
<reference evidence="1 2" key="1">
    <citation type="submission" date="2020-06" db="EMBL/GenBank/DDBJ databases">
        <title>Genome mining for natural products.</title>
        <authorList>
            <person name="Zhang B."/>
            <person name="Shi J."/>
            <person name="Ge H."/>
        </authorList>
    </citation>
    <scope>NUCLEOTIDE SEQUENCE [LARGE SCALE GENOMIC DNA]</scope>
    <source>
        <strain evidence="1 2">NA00687</strain>
    </source>
</reference>
<gene>
    <name evidence="1" type="ORF">HUT08_33590</name>
</gene>
<evidence type="ECO:0000313" key="2">
    <source>
        <dbReference type="Proteomes" id="UP000509303"/>
    </source>
</evidence>
<evidence type="ECO:0000313" key="1">
    <source>
        <dbReference type="EMBL" id="QKW53662.1"/>
    </source>
</evidence>
<dbReference type="SUPFAM" id="SSF51735">
    <property type="entry name" value="NAD(P)-binding Rossmann-fold domains"/>
    <property type="match status" value="1"/>
</dbReference>
<accession>A0A7H8NGQ4</accession>
<dbReference type="RefSeq" id="WP_176165367.1">
    <property type="nucleotide sequence ID" value="NZ_CP054929.1"/>
</dbReference>
<protein>
    <submittedName>
        <fullName evidence="1">Uncharacterized protein</fullName>
    </submittedName>
</protein>
<sequence length="382" mass="40893">MSPKAAQREKPLIMVVGCGDLGSRLLTMLLQTPETQHVVITGRDEERLTRTANLARFTAANLGLVEEVGVERVDLEDVDATAETLARVRPDIVVMTASLQSWRVITQLPRKHFEALDEAQFGPWLPMHLTLNHQLAKAVRESGTAPLVLNAAFPDAVGPVLDTVGLAPTAGIGNVANIIPALTFGFAIEAGVAPADVRVRLIAQHYFSHYVPRFGDEGNGRYHLSATVNGEPLDDIPHRAVFAHLSGRLRRLGGEAGQLLTASSAMRVVHALAGGGGRTAHAPAPGGLPGGYPVRVDAGGIALDLPADVPLDLAVAINEDCQRADGIDRVDADGTVTFSAREMSVMKELLGYECRTMRLEDSGEWAEELGAKYREFAERVTA</sequence>
<name>A0A7H8NGQ4_9ACTN</name>
<organism evidence="1 2">
    <name type="scientific">Streptomyces buecherae</name>
    <dbReference type="NCBI Taxonomy" id="2763006"/>
    <lineage>
        <taxon>Bacteria</taxon>
        <taxon>Bacillati</taxon>
        <taxon>Actinomycetota</taxon>
        <taxon>Actinomycetes</taxon>
        <taxon>Kitasatosporales</taxon>
        <taxon>Streptomycetaceae</taxon>
        <taxon>Streptomyces</taxon>
    </lineage>
</organism>
<keyword evidence="2" id="KW-1185">Reference proteome</keyword>